<feature type="domain" description="KAP NTPase" evidence="4">
    <location>
        <begin position="261"/>
        <end position="303"/>
    </location>
</feature>
<keyword evidence="3" id="KW-1133">Transmembrane helix</keyword>
<dbReference type="InterPro" id="IPR052754">
    <property type="entry name" value="NTPase_KAP_P-loop"/>
</dbReference>
<dbReference type="Pfam" id="PF07693">
    <property type="entry name" value="KAP_NTPase"/>
    <property type="match status" value="2"/>
</dbReference>
<dbReference type="InterPro" id="IPR027417">
    <property type="entry name" value="P-loop_NTPase"/>
</dbReference>
<evidence type="ECO:0000313" key="6">
    <source>
        <dbReference type="Proteomes" id="UP000305836"/>
    </source>
</evidence>
<evidence type="ECO:0000256" key="1">
    <source>
        <dbReference type="SAM" id="Coils"/>
    </source>
</evidence>
<dbReference type="OrthoDB" id="3790848at2"/>
<dbReference type="InterPro" id="IPR011646">
    <property type="entry name" value="KAP_P-loop"/>
</dbReference>
<dbReference type="SUPFAM" id="SSF81901">
    <property type="entry name" value="HCP-like"/>
    <property type="match status" value="1"/>
</dbReference>
<evidence type="ECO:0000313" key="5">
    <source>
        <dbReference type="EMBL" id="TKK82467.1"/>
    </source>
</evidence>
<accession>A0A4U3M546</accession>
<gene>
    <name evidence="5" type="ORF">FDA38_06675</name>
</gene>
<feature type="transmembrane region" description="Helical" evidence="3">
    <location>
        <begin position="477"/>
        <end position="498"/>
    </location>
</feature>
<organism evidence="5 6">
    <name type="scientific">Kribbella jiaozuonensis</name>
    <dbReference type="NCBI Taxonomy" id="2575441"/>
    <lineage>
        <taxon>Bacteria</taxon>
        <taxon>Bacillati</taxon>
        <taxon>Actinomycetota</taxon>
        <taxon>Actinomycetes</taxon>
        <taxon>Propionibacteriales</taxon>
        <taxon>Kribbellaceae</taxon>
        <taxon>Kribbella</taxon>
    </lineage>
</organism>
<feature type="coiled-coil region" evidence="1">
    <location>
        <begin position="384"/>
        <end position="411"/>
    </location>
</feature>
<dbReference type="PANTHER" id="PTHR22674:SF6">
    <property type="entry name" value="NTPASE KAP FAMILY P-LOOP DOMAIN-CONTAINING PROTEIN 1"/>
    <property type="match status" value="1"/>
</dbReference>
<comment type="caution">
    <text evidence="5">The sequence shown here is derived from an EMBL/GenBank/DDBJ whole genome shotgun (WGS) entry which is preliminary data.</text>
</comment>
<keyword evidence="3" id="KW-0812">Transmembrane</keyword>
<keyword evidence="3" id="KW-0472">Membrane</keyword>
<proteinExistence type="predicted"/>
<feature type="compositionally biased region" description="Polar residues" evidence="2">
    <location>
        <begin position="767"/>
        <end position="789"/>
    </location>
</feature>
<protein>
    <recommendedName>
        <fullName evidence="4">KAP NTPase domain-containing protein</fullName>
    </recommendedName>
</protein>
<dbReference type="Gene3D" id="1.25.40.10">
    <property type="entry name" value="Tetratricopeptide repeat domain"/>
    <property type="match status" value="1"/>
</dbReference>
<evidence type="ECO:0000256" key="2">
    <source>
        <dbReference type="SAM" id="MobiDB-lite"/>
    </source>
</evidence>
<dbReference type="PANTHER" id="PTHR22674">
    <property type="entry name" value="NTPASE, KAP FAMILY P-LOOP DOMAIN-CONTAINING 1"/>
    <property type="match status" value="1"/>
</dbReference>
<keyword evidence="1" id="KW-0175">Coiled coil</keyword>
<name>A0A4U3M546_9ACTN</name>
<evidence type="ECO:0000259" key="4">
    <source>
        <dbReference type="Pfam" id="PF07693"/>
    </source>
</evidence>
<evidence type="ECO:0000256" key="3">
    <source>
        <dbReference type="SAM" id="Phobius"/>
    </source>
</evidence>
<feature type="domain" description="KAP NTPase" evidence="4">
    <location>
        <begin position="655"/>
        <end position="836"/>
    </location>
</feature>
<feature type="region of interest" description="Disordered" evidence="2">
    <location>
        <begin position="759"/>
        <end position="789"/>
    </location>
</feature>
<reference evidence="5 6" key="1">
    <citation type="submission" date="2019-04" db="EMBL/GenBank/DDBJ databases">
        <title>Kribbella sp. NEAU-THZ 27 nov., a novel actinomycete isolated from soil.</title>
        <authorList>
            <person name="Duan L."/>
        </authorList>
    </citation>
    <scope>NUCLEOTIDE SEQUENCE [LARGE SCALE GENOMIC DNA]</scope>
    <source>
        <strain evidence="6">NEAU-THZ27</strain>
    </source>
</reference>
<dbReference type="InterPro" id="IPR011990">
    <property type="entry name" value="TPR-like_helical_dom_sf"/>
</dbReference>
<keyword evidence="6" id="KW-1185">Reference proteome</keyword>
<dbReference type="AlphaFoldDB" id="A0A4U3M546"/>
<dbReference type="SUPFAM" id="SSF52540">
    <property type="entry name" value="P-loop containing nucleoside triphosphate hydrolases"/>
    <property type="match status" value="1"/>
</dbReference>
<dbReference type="RefSeq" id="WP_137253161.1">
    <property type="nucleotide sequence ID" value="NZ_JBHSPQ010000001.1"/>
</dbReference>
<sequence>MDPKMQDVLLHLARHFTTENAPALSAPFDVPGLDELLDVQPSLERLASLDYIEAERVDGHRVLLITDLTPAGWDAVFSLTARLAGGAFTVSEQVAGQQESSSESVDVQSMALEALDAGDLVAAKTLLRRITPPEPVVQHLLGKIALREGDLEEARALMADAAASGVDEANRDLGFVHEQLAELDAAAAAYSRAAESGSIHAYRDLIRVYEMQGNEEAAAAWRHRLDDHIDTAQGGRRLVIPSITGDAVEGRPDLLEIDGDAQALAALIASKQLEPPLAVGLYGEWGSGKTFFMKRVQKNIDLLAARSRAEEAVFHSGIEHVWFSAWHYAEGNLWASLLHHVFASLHPQKSRYRAAFDAAVESVGGARQMTSAATAEVVAANARLETANHAIVDAETRHEKALQKARQLRGRDLWTAVELRASEQGLTDELVRAANELGVPALVETAHDVWTTAQRVGELATRARVLATSGPRYRTPLAYAVYAAVLVGVGGIVLGDWLRDHDQWVGTMAAVLAQVVAIGSAVGTWLTRQAALARKLLAPAEALQQSLEERLLRLKAEHDTEVRKLEKLAEIAAAELAAAQAELMNAEQALRDATAAKAELTGEVLLRRYLAERASSGDYERYMGVIALAHRDLRDLDEHLRAALLDRGGEEHTLDRIVLYIDDLDRCNPTTVTDVLDAVHLLLALRLFVVVVGVDPRWLRQSLRERHPSLLGQPGKPTWTSPTDYLEKIFNLTYTLPHMDPRRAAHLLTSVAREIQGNAAEPGSAGGQSTRYLAPPVTSSDGPDQATTGSVADQVVDIDVYGELAEALTLREGEILALADVAPLVSDSPRRAKRFLSIYLIVKARVLADRNLRYRLVGPSGEADAERGSLLLLAIALCMGTPSTIAALVQDPDIDRSSDLESVLLSTDVDSERGKLLAFLEWRSTSARRITFDEILGWVSTIKPFLPLGFDELRAVS</sequence>
<dbReference type="Proteomes" id="UP000305836">
    <property type="component" value="Unassembled WGS sequence"/>
</dbReference>
<feature type="coiled-coil region" evidence="1">
    <location>
        <begin position="555"/>
        <end position="603"/>
    </location>
</feature>
<feature type="transmembrane region" description="Helical" evidence="3">
    <location>
        <begin position="504"/>
        <end position="526"/>
    </location>
</feature>
<dbReference type="EMBL" id="SZPZ01000001">
    <property type="protein sequence ID" value="TKK82467.1"/>
    <property type="molecule type" value="Genomic_DNA"/>
</dbReference>